<keyword evidence="2" id="KW-0472">Membrane</keyword>
<sequence>MFLCICMHRYVLGRFEAWAVTKATELITGAEAMAYVKSGWMLRQSTILKRWKKNWFDLWSNGCLVYYSDQERQDMEDKIYMQTECISIRVGNDCRDLNLPEGRNKDCCLQIVCHEGKLINLIAESADDCLAWETALKDARTKSVIVDSNLLYDEAIYGPAPPYTPYDPPPAYGYDQYPGGYPVPGSQVIYTRDGQAYASYPYPPQGYGAPPTNHVIIRERYYDNDGDLAMGMLAGAATGMALGSLFWGF</sequence>
<dbReference type="Bgee" id="ENSXETG00000026788">
    <property type="expression patterns" value="Expressed in mesonephros and 16 other cell types or tissues"/>
</dbReference>
<comment type="subcellular location">
    <subcellularLocation>
        <location evidence="1">Membrane</location>
    </subcellularLocation>
</comment>
<dbReference type="FunFam" id="2.30.29.30:FF:000073">
    <property type="entry name" value="Pleckstrin homology domain-containing family B member 2"/>
    <property type="match status" value="1"/>
</dbReference>
<dbReference type="InParanoid" id="A0A803JX39"/>
<dbReference type="PANTHER" id="PTHR14309">
    <property type="entry name" value="EXPRESSED PROTEIN"/>
    <property type="match status" value="1"/>
</dbReference>
<dbReference type="InterPro" id="IPR011993">
    <property type="entry name" value="PH-like_dom_sf"/>
</dbReference>
<gene>
    <name evidence="4" type="primary">plekhb2</name>
</gene>
<dbReference type="AlphaFoldDB" id="A0A803JX39"/>
<dbReference type="SMART" id="SM00233">
    <property type="entry name" value="PH"/>
    <property type="match status" value="1"/>
</dbReference>
<name>A0A803JX39_XENTR</name>
<dbReference type="SUPFAM" id="SSF50729">
    <property type="entry name" value="PH domain-like"/>
    <property type="match status" value="1"/>
</dbReference>
<evidence type="ECO:0000256" key="2">
    <source>
        <dbReference type="ARBA" id="ARBA00023136"/>
    </source>
</evidence>
<dbReference type="InterPro" id="IPR039680">
    <property type="entry name" value="PLEKHB1/2"/>
</dbReference>
<dbReference type="Gene3D" id="2.30.29.30">
    <property type="entry name" value="Pleckstrin-homology domain (PH domain)/Phosphotyrosine-binding domain (PTB)"/>
    <property type="match status" value="1"/>
</dbReference>
<reference evidence="4" key="1">
    <citation type="journal article" date="2010" name="Science">
        <title>The genome of the Western clawed frog Xenopus tropicalis.</title>
        <authorList>
            <person name="Hellsten U."/>
            <person name="Harland R.M."/>
            <person name="Gilchrist M.J."/>
            <person name="Hendrix D."/>
            <person name="Jurka J."/>
            <person name="Kapitonov V."/>
            <person name="Ovcharenko I."/>
            <person name="Putnam N.H."/>
            <person name="Shu S."/>
            <person name="Taher L."/>
            <person name="Blitz I.L."/>
            <person name="Blumberg B."/>
            <person name="Dichmann D.S."/>
            <person name="Dubchak I."/>
            <person name="Amaya E."/>
            <person name="Detter J.C."/>
            <person name="Fletcher R."/>
            <person name="Gerhard D.S."/>
            <person name="Goodstein D."/>
            <person name="Graves T."/>
            <person name="Grigoriev I.V."/>
            <person name="Grimwood J."/>
            <person name="Kawashima T."/>
            <person name="Lindquist E."/>
            <person name="Lucas S.M."/>
            <person name="Mead P.E."/>
            <person name="Mitros T."/>
            <person name="Ogino H."/>
            <person name="Ohta Y."/>
            <person name="Poliakov A.V."/>
            <person name="Pollet N."/>
            <person name="Robert J."/>
            <person name="Salamov A."/>
            <person name="Sater A.K."/>
            <person name="Schmutz J."/>
            <person name="Terry A."/>
            <person name="Vize P.D."/>
            <person name="Warren W.C."/>
            <person name="Wells D."/>
            <person name="Wills A."/>
            <person name="Wilson R.K."/>
            <person name="Zimmerman L.B."/>
            <person name="Zorn A.M."/>
            <person name="Grainger R."/>
            <person name="Grammer T."/>
            <person name="Khokha M.K."/>
            <person name="Richardson P.M."/>
            <person name="Rokhsar D.S."/>
        </authorList>
    </citation>
    <scope>NUCLEOTIDE SEQUENCE [LARGE SCALE GENOMIC DNA]</scope>
    <source>
        <strain evidence="4">Nigerian</strain>
    </source>
</reference>
<dbReference type="GeneTree" id="ENSGT00390000013989"/>
<dbReference type="InterPro" id="IPR001849">
    <property type="entry name" value="PH_domain"/>
</dbReference>
<proteinExistence type="predicted"/>
<evidence type="ECO:0000313" key="4">
    <source>
        <dbReference type="Ensembl" id="ENSXETP00000112595"/>
    </source>
</evidence>
<dbReference type="Ensembl" id="ENSXETT00000121851">
    <property type="protein sequence ID" value="ENSXETP00000112595"/>
    <property type="gene ID" value="ENSXETG00000026788"/>
</dbReference>
<feature type="domain" description="PH" evidence="3">
    <location>
        <begin position="34"/>
        <end position="141"/>
    </location>
</feature>
<evidence type="ECO:0000259" key="3">
    <source>
        <dbReference type="PROSITE" id="PS50003"/>
    </source>
</evidence>
<organism evidence="4">
    <name type="scientific">Xenopus tropicalis</name>
    <name type="common">Western clawed frog</name>
    <name type="synonym">Silurana tropicalis</name>
    <dbReference type="NCBI Taxonomy" id="8364"/>
    <lineage>
        <taxon>Eukaryota</taxon>
        <taxon>Metazoa</taxon>
        <taxon>Chordata</taxon>
        <taxon>Craniata</taxon>
        <taxon>Vertebrata</taxon>
        <taxon>Euteleostomi</taxon>
        <taxon>Amphibia</taxon>
        <taxon>Batrachia</taxon>
        <taxon>Anura</taxon>
        <taxon>Pipoidea</taxon>
        <taxon>Pipidae</taxon>
        <taxon>Xenopodinae</taxon>
        <taxon>Xenopus</taxon>
        <taxon>Silurana</taxon>
    </lineage>
</organism>
<dbReference type="FunCoup" id="A0A803JX39">
    <property type="interactions" value="501"/>
</dbReference>
<dbReference type="CDD" id="cd13265">
    <property type="entry name" value="PH_evt"/>
    <property type="match status" value="1"/>
</dbReference>
<reference evidence="4" key="2">
    <citation type="submission" date="2021-03" db="UniProtKB">
        <authorList>
            <consortium name="Ensembl"/>
        </authorList>
    </citation>
    <scope>IDENTIFICATION</scope>
</reference>
<evidence type="ECO:0000256" key="1">
    <source>
        <dbReference type="ARBA" id="ARBA00004370"/>
    </source>
</evidence>
<dbReference type="Xenbase" id="XB-GENE-983205">
    <property type="gene designation" value="plekhb2"/>
</dbReference>
<dbReference type="GO" id="GO:0016020">
    <property type="term" value="C:membrane"/>
    <property type="evidence" value="ECO:0007669"/>
    <property type="project" value="UniProtKB-SubCell"/>
</dbReference>
<dbReference type="PANTHER" id="PTHR14309:SF8">
    <property type="entry name" value="PLECKSTRIN HOMOLOGY DOMAIN-CONTAINING FAMILY B MEMBER 2"/>
    <property type="match status" value="1"/>
</dbReference>
<protein>
    <submittedName>
        <fullName evidence="4">Pleckstrin homology domain-containing B2</fullName>
    </submittedName>
</protein>
<dbReference type="PROSITE" id="PS50003">
    <property type="entry name" value="PH_DOMAIN"/>
    <property type="match status" value="1"/>
</dbReference>
<dbReference type="Pfam" id="PF00169">
    <property type="entry name" value="PH"/>
    <property type="match status" value="1"/>
</dbReference>
<accession>A0A803JX39</accession>